<gene>
    <name evidence="3" type="ORF">Agub_g12378</name>
</gene>
<dbReference type="Proteomes" id="UP001054857">
    <property type="component" value="Unassembled WGS sequence"/>
</dbReference>
<comment type="caution">
    <text evidence="3">The sequence shown here is derived from an EMBL/GenBank/DDBJ whole genome shotgun (WGS) entry which is preliminary data.</text>
</comment>
<feature type="compositionally biased region" description="Low complexity" evidence="2">
    <location>
        <begin position="251"/>
        <end position="261"/>
    </location>
</feature>
<proteinExistence type="predicted"/>
<evidence type="ECO:0000313" key="3">
    <source>
        <dbReference type="EMBL" id="GFR50201.1"/>
    </source>
</evidence>
<feature type="region of interest" description="Disordered" evidence="2">
    <location>
        <begin position="240"/>
        <end position="274"/>
    </location>
</feature>
<dbReference type="AlphaFoldDB" id="A0AAD3DY52"/>
<keyword evidence="4" id="KW-1185">Reference proteome</keyword>
<feature type="non-terminal residue" evidence="3">
    <location>
        <position position="274"/>
    </location>
</feature>
<evidence type="ECO:0000256" key="2">
    <source>
        <dbReference type="SAM" id="MobiDB-lite"/>
    </source>
</evidence>
<sequence length="274" mass="28609">LDFLNSNLVAADEDLQAKARVSQMQFQLANAEARVEAAERAALAAAAERHQMEARLARALAESSEGRAMVMELSAEIARYREEVERVQSRLIAKQALIDAQEVQRATAQNAQMQAEPAAAPDQHQLRPCDSFAVEIEDEDAVEGFMEGCIWGVGLGALRSPVSGVSVAHRAGDGLSSPIPPVGLALAAADGDAAGSVVAGPSPQPRTPLRRFGQVDLTGSTLHLEAAGSDLLELMAARWHGSPSRPGSMPAGEAPTAAANADVITPSTAPNPQA</sequence>
<reference evidence="3 4" key="1">
    <citation type="journal article" date="2021" name="Sci. Rep.">
        <title>Genome sequencing of the multicellular alga Astrephomene provides insights into convergent evolution of germ-soma differentiation.</title>
        <authorList>
            <person name="Yamashita S."/>
            <person name="Yamamoto K."/>
            <person name="Matsuzaki R."/>
            <person name="Suzuki S."/>
            <person name="Yamaguchi H."/>
            <person name="Hirooka S."/>
            <person name="Minakuchi Y."/>
            <person name="Miyagishima S."/>
            <person name="Kawachi M."/>
            <person name="Toyoda A."/>
            <person name="Nozaki H."/>
        </authorList>
    </citation>
    <scope>NUCLEOTIDE SEQUENCE [LARGE SCALE GENOMIC DNA]</scope>
    <source>
        <strain evidence="3 4">NIES-4017</strain>
    </source>
</reference>
<keyword evidence="1" id="KW-0175">Coiled coil</keyword>
<feature type="coiled-coil region" evidence="1">
    <location>
        <begin position="21"/>
        <end position="97"/>
    </location>
</feature>
<name>A0AAD3DY52_9CHLO</name>
<evidence type="ECO:0000313" key="4">
    <source>
        <dbReference type="Proteomes" id="UP001054857"/>
    </source>
</evidence>
<evidence type="ECO:0000256" key="1">
    <source>
        <dbReference type="SAM" id="Coils"/>
    </source>
</evidence>
<protein>
    <submittedName>
        <fullName evidence="3">Uncharacterized protein</fullName>
    </submittedName>
</protein>
<dbReference type="EMBL" id="BMAR01000036">
    <property type="protein sequence ID" value="GFR50201.1"/>
    <property type="molecule type" value="Genomic_DNA"/>
</dbReference>
<organism evidence="3 4">
    <name type="scientific">Astrephomene gubernaculifera</name>
    <dbReference type="NCBI Taxonomy" id="47775"/>
    <lineage>
        <taxon>Eukaryota</taxon>
        <taxon>Viridiplantae</taxon>
        <taxon>Chlorophyta</taxon>
        <taxon>core chlorophytes</taxon>
        <taxon>Chlorophyceae</taxon>
        <taxon>CS clade</taxon>
        <taxon>Chlamydomonadales</taxon>
        <taxon>Astrephomenaceae</taxon>
        <taxon>Astrephomene</taxon>
    </lineage>
</organism>
<feature type="compositionally biased region" description="Polar residues" evidence="2">
    <location>
        <begin position="265"/>
        <end position="274"/>
    </location>
</feature>
<accession>A0AAD3DY52</accession>